<dbReference type="PROSITE" id="PS51296">
    <property type="entry name" value="RIESKE"/>
    <property type="match status" value="1"/>
</dbReference>
<dbReference type="InterPro" id="IPR036922">
    <property type="entry name" value="Rieske_2Fe-2S_sf"/>
</dbReference>
<dbReference type="GeneID" id="300268381"/>
<keyword evidence="3" id="KW-0408">Iron</keyword>
<gene>
    <name evidence="7" type="primary">bnzC</name>
    <name evidence="6" type="ORF">IRZ65_22400</name>
    <name evidence="7" type="ORF">NCTC11842_03127</name>
</gene>
<keyword evidence="1" id="KW-0001">2Fe-2S</keyword>
<evidence type="ECO:0000313" key="6">
    <source>
        <dbReference type="EMBL" id="MBF8643419.1"/>
    </source>
</evidence>
<accession>A0A2X2CR72</accession>
<evidence type="ECO:0000313" key="8">
    <source>
        <dbReference type="Proteomes" id="UP000250443"/>
    </source>
</evidence>
<evidence type="ECO:0000313" key="7">
    <source>
        <dbReference type="EMBL" id="SPZ09553.1"/>
    </source>
</evidence>
<name>A0A2X2CR72_PSELU</name>
<dbReference type="Proteomes" id="UP000250443">
    <property type="component" value="Unassembled WGS sequence"/>
</dbReference>
<evidence type="ECO:0000256" key="4">
    <source>
        <dbReference type="ARBA" id="ARBA00023014"/>
    </source>
</evidence>
<feature type="domain" description="Rieske" evidence="5">
    <location>
        <begin position="1"/>
        <end position="97"/>
    </location>
</feature>
<dbReference type="Gene3D" id="2.102.10.10">
    <property type="entry name" value="Rieske [2Fe-2S] iron-sulphur domain"/>
    <property type="match status" value="1"/>
</dbReference>
<dbReference type="EMBL" id="JADMCD010000017">
    <property type="protein sequence ID" value="MBF8643419.1"/>
    <property type="molecule type" value="Genomic_DNA"/>
</dbReference>
<dbReference type="EMBL" id="UAUF01000013">
    <property type="protein sequence ID" value="SPZ09553.1"/>
    <property type="molecule type" value="Genomic_DNA"/>
</dbReference>
<protein>
    <submittedName>
        <fullName evidence="7">Putative Rieske iron-sulfur protein</fullName>
    </submittedName>
    <submittedName>
        <fullName evidence="6">Rieske (2Fe-2S) protein</fullName>
    </submittedName>
</protein>
<dbReference type="GO" id="GO:0051537">
    <property type="term" value="F:2 iron, 2 sulfur cluster binding"/>
    <property type="evidence" value="ECO:0007669"/>
    <property type="project" value="UniProtKB-KW"/>
</dbReference>
<keyword evidence="2" id="KW-0479">Metal-binding</keyword>
<dbReference type="AlphaFoldDB" id="A0A2X2CR72"/>
<keyword evidence="9" id="KW-1185">Reference proteome</keyword>
<dbReference type="SUPFAM" id="SSF50022">
    <property type="entry name" value="ISP domain"/>
    <property type="match status" value="1"/>
</dbReference>
<evidence type="ECO:0000256" key="2">
    <source>
        <dbReference type="ARBA" id="ARBA00022723"/>
    </source>
</evidence>
<proteinExistence type="predicted"/>
<evidence type="ECO:0000256" key="1">
    <source>
        <dbReference type="ARBA" id="ARBA00022714"/>
    </source>
</evidence>
<dbReference type="GO" id="GO:0046872">
    <property type="term" value="F:metal ion binding"/>
    <property type="evidence" value="ECO:0007669"/>
    <property type="project" value="UniProtKB-KW"/>
</dbReference>
<organism evidence="7 8">
    <name type="scientific">Pseudomonas luteola</name>
    <dbReference type="NCBI Taxonomy" id="47886"/>
    <lineage>
        <taxon>Bacteria</taxon>
        <taxon>Pseudomonadati</taxon>
        <taxon>Pseudomonadota</taxon>
        <taxon>Gammaproteobacteria</taxon>
        <taxon>Pseudomonadales</taxon>
        <taxon>Pseudomonadaceae</taxon>
        <taxon>Pseudomonas</taxon>
    </lineage>
</organism>
<reference evidence="6 9" key="2">
    <citation type="submission" date="2020-10" db="EMBL/GenBank/DDBJ databases">
        <title>Genome sequences of Pseudomonas isolates.</title>
        <authorList>
            <person name="Wessels L."/>
            <person name="Reich F."/>
            <person name="Hammerl J."/>
        </authorList>
    </citation>
    <scope>NUCLEOTIDE SEQUENCE [LARGE SCALE GENOMIC DNA]</scope>
    <source>
        <strain evidence="6 9">20-MO00624-0</strain>
    </source>
</reference>
<reference evidence="7 8" key="1">
    <citation type="submission" date="2018-06" db="EMBL/GenBank/DDBJ databases">
        <authorList>
            <consortium name="Pathogen Informatics"/>
            <person name="Doyle S."/>
        </authorList>
    </citation>
    <scope>NUCLEOTIDE SEQUENCE [LARGE SCALE GENOMIC DNA]</scope>
    <source>
        <strain evidence="7 8">NCTC11842</strain>
    </source>
</reference>
<dbReference type="Proteomes" id="UP000626180">
    <property type="component" value="Unassembled WGS sequence"/>
</dbReference>
<evidence type="ECO:0000313" key="9">
    <source>
        <dbReference type="Proteomes" id="UP000626180"/>
    </source>
</evidence>
<dbReference type="CDD" id="cd03467">
    <property type="entry name" value="Rieske"/>
    <property type="match status" value="1"/>
</dbReference>
<evidence type="ECO:0000256" key="3">
    <source>
        <dbReference type="ARBA" id="ARBA00023004"/>
    </source>
</evidence>
<dbReference type="InterPro" id="IPR017941">
    <property type="entry name" value="Rieske_2Fe-2S"/>
</dbReference>
<dbReference type="RefSeq" id="WP_010797793.1">
    <property type="nucleotide sequence ID" value="NZ_CP053063.1"/>
</dbReference>
<sequence length="99" mass="11289">MFVPLERLLNLEEGYRQRFLIKGLPIVLMVIEGKHILFEDRCPHQGASLFQGALTSDSIRCPRHGFEFDVHTGKAVNANCPELKLLNPAYERDRIGIDL</sequence>
<evidence type="ECO:0000259" key="5">
    <source>
        <dbReference type="PROSITE" id="PS51296"/>
    </source>
</evidence>
<keyword evidence="4" id="KW-0411">Iron-sulfur</keyword>
<dbReference type="Pfam" id="PF00355">
    <property type="entry name" value="Rieske"/>
    <property type="match status" value="1"/>
</dbReference>